<evidence type="ECO:0000313" key="4">
    <source>
        <dbReference type="EMBL" id="GJS63371.1"/>
    </source>
</evidence>
<accession>A0ABQ4XDL8</accession>
<evidence type="ECO:0000256" key="1">
    <source>
        <dbReference type="SAM" id="Coils"/>
    </source>
</evidence>
<comment type="caution">
    <text evidence="4">The sequence shown here is derived from an EMBL/GenBank/DDBJ whole genome shotgun (WGS) entry which is preliminary data.</text>
</comment>
<gene>
    <name evidence="4" type="ORF">Tco_0677935</name>
</gene>
<dbReference type="Proteomes" id="UP001151760">
    <property type="component" value="Unassembled WGS sequence"/>
</dbReference>
<dbReference type="EMBL" id="BQNB010009426">
    <property type="protein sequence ID" value="GJS63371.1"/>
    <property type="molecule type" value="Genomic_DNA"/>
</dbReference>
<name>A0ABQ4XDL8_9ASTR</name>
<evidence type="ECO:0000313" key="5">
    <source>
        <dbReference type="Proteomes" id="UP001151760"/>
    </source>
</evidence>
<feature type="coiled-coil region" evidence="1">
    <location>
        <begin position="1290"/>
        <end position="1317"/>
    </location>
</feature>
<dbReference type="InterPro" id="IPR054722">
    <property type="entry name" value="PolX-like_BBD"/>
</dbReference>
<keyword evidence="5" id="KW-1185">Reference proteome</keyword>
<feature type="region of interest" description="Disordered" evidence="2">
    <location>
        <begin position="1179"/>
        <end position="1202"/>
    </location>
</feature>
<organism evidence="4 5">
    <name type="scientific">Tanacetum coccineum</name>
    <dbReference type="NCBI Taxonomy" id="301880"/>
    <lineage>
        <taxon>Eukaryota</taxon>
        <taxon>Viridiplantae</taxon>
        <taxon>Streptophyta</taxon>
        <taxon>Embryophyta</taxon>
        <taxon>Tracheophyta</taxon>
        <taxon>Spermatophyta</taxon>
        <taxon>Magnoliopsida</taxon>
        <taxon>eudicotyledons</taxon>
        <taxon>Gunneridae</taxon>
        <taxon>Pentapetalae</taxon>
        <taxon>asterids</taxon>
        <taxon>campanulids</taxon>
        <taxon>Asterales</taxon>
        <taxon>Asteraceae</taxon>
        <taxon>Asteroideae</taxon>
        <taxon>Anthemideae</taxon>
        <taxon>Anthemidinae</taxon>
        <taxon>Tanacetum</taxon>
    </lineage>
</organism>
<protein>
    <recommendedName>
        <fullName evidence="3">Retrovirus-related Pol polyprotein from transposon TNT 1-94-like beta-barrel domain-containing protein</fullName>
    </recommendedName>
</protein>
<feature type="domain" description="Retrovirus-related Pol polyprotein from transposon TNT 1-94-like beta-barrel" evidence="3">
    <location>
        <begin position="815"/>
        <end position="886"/>
    </location>
</feature>
<sequence>MTTLADKAILSGADNRPPMLEKDMYDSWKSIMELYMMNRQHGRMILESVENGPLIWPSIEENGVTRPKKYSELSATEAIQADCDIKATNIILQGLPPEVYALVSNHKVAKELWERIQLLMQGTSLTKQREFHHNVYSPQPSILQLEYVPSVNQQQQQPEFSQLDLGLNVLVFKHGDDPIDAINHMMSFLTSVVTSHYPTTNNQLRNSSNPRQQATINDGKVTVQPCTKPKRKRDDSLFKDKVLLVQAQESGQILHEEELAFLADPGIPKAQATQTVITHNAAYQADDLDAYDSDCDKLNSAKIALMVNLSQYGSDVLAEVYNPDNMENNMINQGVQAMQSFEQSSVVNHSETEITSDSNIIPYSQYVKVKHSMQCFQNPYYLKKAQQLEPKLYDGNVMKNTYTIETLDSEETLILAEESHSKMLLKQHDQEVIAKKVSTKLVDYVVLNKLSQDFDKRFVPQTELSAKQAFWSKNSMNSSDPSPSCTPFKVEVPKELPKVSMVNTSLKKLKHHITDGTWGCETYNSCFRDEIIPFVKTLKDIFNNFDQYLIDELTEVQTVFNQMEQAVEQHPQSQEKDTVIKKLKEKIKSLCGNVNTDKIKMDMDEIETLNIELDHRLSIVVEIFDLNAKLQEQGLIVTALKNDLRKLKGKALADNAITKHTIDPELLKIDVKPIAPKLKVKSRLKNKNCVVEPQGTANVQHSKLNANSELICVNCNGCMLSDNHDLCVLNSVNDVTVCAKSKSVKKISKKKVWKPTGKVFTKIGYIWRPTGRTFTIVGDACPLTRIITTAEVPPRKPTDLETDTPKPVVVQIIRWYLDSGCSKHMIGDRSQLTNFVSKFLGIVKFKNDHVEKIMRYGDYQIRNVTILRVYYVEGLGHNLFFVRQFCDLNIEVAFRQHTCYICNLKGVDLLTGSRGDNLYTPSLRDMMASSPICLLSKASKTKSLAIGRPTHLGGGGHDCAMGKSKKKPYKPKSEDTNQEKLYLLHMDLCGPYVSQVVKEIEYKDAKTLFAAIQTRFVGNEATKKTQKTLLKQIYKNFSASSTKSLDSIFNRLQNIVSQLAILEVKRTASSSSSYQNMAFVSSPISTNEVNTAYGVSTANTQVSPASTQVCTASTQVSTASTQVSTANLSDATVYVFLASQPNGSQIVHEDLEQIHEDDLEEMDLKWQLALLSIRTRRECKGPRNQDSRNRNQDSSRRTVNVEETSSKSMVAIYGAGFDWSYMADNEVLTNMALMDFSNSEFNKSEFNLATYKRGIASVEEQVIFYKKNEVIFCEQLAVLKRDISYKDSEISMLKSKLEKLKQEKESNQLKIENFDNASKSLDKLIGSQITDKSRKGLGFVSYNAVPPPPRGLFSPPNLDLSNSGLEEFQQPEFEGYGPKTSKSVSEDTSIEIRESPDAPLIEELVSNDKLEKKTVFPTVAKIEFVRPKQQEKPVRKQVKYAEMYRSQGPRGNQRNWNNQKSQQLGNDFVMYNKACFVCESFDHVQANCNYHQRERVVSGNNYTRVNYNYSAKKSHPSAHRNIVPRAVLIKTGLRPLNTAKPVNVTPPNWVAAE</sequence>
<dbReference type="Pfam" id="PF22936">
    <property type="entry name" value="Pol_BBD"/>
    <property type="match status" value="1"/>
</dbReference>
<feature type="compositionally biased region" description="Basic and acidic residues" evidence="2">
    <location>
        <begin position="1179"/>
        <end position="1200"/>
    </location>
</feature>
<reference evidence="4" key="1">
    <citation type="journal article" date="2022" name="Int. J. Mol. Sci.">
        <title>Draft Genome of Tanacetum Coccineum: Genomic Comparison of Closely Related Tanacetum-Family Plants.</title>
        <authorList>
            <person name="Yamashiro T."/>
            <person name="Shiraishi A."/>
            <person name="Nakayama K."/>
            <person name="Satake H."/>
        </authorList>
    </citation>
    <scope>NUCLEOTIDE SEQUENCE</scope>
</reference>
<keyword evidence="1" id="KW-0175">Coiled coil</keyword>
<evidence type="ECO:0000259" key="3">
    <source>
        <dbReference type="Pfam" id="PF22936"/>
    </source>
</evidence>
<reference evidence="4" key="2">
    <citation type="submission" date="2022-01" db="EMBL/GenBank/DDBJ databases">
        <authorList>
            <person name="Yamashiro T."/>
            <person name="Shiraishi A."/>
            <person name="Satake H."/>
            <person name="Nakayama K."/>
        </authorList>
    </citation>
    <scope>NUCLEOTIDE SEQUENCE</scope>
</reference>
<evidence type="ECO:0000256" key="2">
    <source>
        <dbReference type="SAM" id="MobiDB-lite"/>
    </source>
</evidence>
<proteinExistence type="predicted"/>